<reference evidence="1" key="2">
    <citation type="submission" date="2025-09" db="UniProtKB">
        <authorList>
            <consortium name="Ensembl"/>
        </authorList>
    </citation>
    <scope>IDENTIFICATION</scope>
</reference>
<proteinExistence type="predicted"/>
<accession>A0A8C0E9A6</accession>
<sequence length="154" mass="16898">KTKAKNFKNKQKGRLGLAEDLQLGSGQKSSRGSWLHVERVIAPAGMQARMQAICHNSVCPTPDGRNKVTLGRRQENLLGLKFLLCSCFTLLPACVIPKRGRGRSSPLLNDSTNLSLGFIFIPPYQIKNRNSSACPGLEKYRPGTLGNCKTCARE</sequence>
<keyword evidence="2" id="KW-1185">Reference proteome</keyword>
<evidence type="ECO:0000313" key="1">
    <source>
        <dbReference type="Ensembl" id="ENSBOBP00000000357.1"/>
    </source>
</evidence>
<dbReference type="Proteomes" id="UP000694567">
    <property type="component" value="Unplaced"/>
</dbReference>
<name>A0A8C0E9A6_BUBBB</name>
<dbReference type="Ensembl" id="ENSBOBT00000000362.1">
    <property type="protein sequence ID" value="ENSBOBP00000000357.1"/>
    <property type="gene ID" value="ENSBOBG00000000296.1"/>
</dbReference>
<dbReference type="AlphaFoldDB" id="A0A8C0E9A6"/>
<organism evidence="1 2">
    <name type="scientific">Bubo bubo</name>
    <name type="common">Eurasian eagle-owl</name>
    <name type="synonym">Strix bubo</name>
    <dbReference type="NCBI Taxonomy" id="30461"/>
    <lineage>
        <taxon>Eukaryota</taxon>
        <taxon>Metazoa</taxon>
        <taxon>Chordata</taxon>
        <taxon>Craniata</taxon>
        <taxon>Vertebrata</taxon>
        <taxon>Euteleostomi</taxon>
        <taxon>Archelosauria</taxon>
        <taxon>Archosauria</taxon>
        <taxon>Dinosauria</taxon>
        <taxon>Saurischia</taxon>
        <taxon>Theropoda</taxon>
        <taxon>Coelurosauria</taxon>
        <taxon>Aves</taxon>
        <taxon>Neognathae</taxon>
        <taxon>Neoaves</taxon>
        <taxon>Telluraves</taxon>
        <taxon>Strigiformes</taxon>
        <taxon>Strigidae</taxon>
        <taxon>Bubo</taxon>
    </lineage>
</organism>
<evidence type="ECO:0000313" key="2">
    <source>
        <dbReference type="Proteomes" id="UP000694567"/>
    </source>
</evidence>
<reference evidence="1" key="1">
    <citation type="submission" date="2025-08" db="UniProtKB">
        <authorList>
            <consortium name="Ensembl"/>
        </authorList>
    </citation>
    <scope>IDENTIFICATION</scope>
</reference>
<protein>
    <submittedName>
        <fullName evidence="1">Uncharacterized protein</fullName>
    </submittedName>
</protein>